<dbReference type="InterPro" id="IPR011042">
    <property type="entry name" value="6-blade_b-propeller_TolB-like"/>
</dbReference>
<evidence type="ECO:0000313" key="3">
    <source>
        <dbReference type="EMBL" id="PSF36193.1"/>
    </source>
</evidence>
<evidence type="ECO:0000313" key="4">
    <source>
        <dbReference type="Proteomes" id="UP000239001"/>
    </source>
</evidence>
<organism evidence="3 4">
    <name type="scientific">Aphanothece hegewaldii CCALA 016</name>
    <dbReference type="NCBI Taxonomy" id="2107694"/>
    <lineage>
        <taxon>Bacteria</taxon>
        <taxon>Bacillati</taxon>
        <taxon>Cyanobacteriota</taxon>
        <taxon>Cyanophyceae</taxon>
        <taxon>Oscillatoriophycideae</taxon>
        <taxon>Chroococcales</taxon>
        <taxon>Aphanothecaceae</taxon>
        <taxon>Aphanothece</taxon>
    </lineage>
</organism>
<protein>
    <submittedName>
        <fullName evidence="3">Biopolymer transporter</fullName>
    </submittedName>
</protein>
<name>A0A2T1LWJ1_9CHRO</name>
<keyword evidence="4" id="KW-1185">Reference proteome</keyword>
<feature type="signal peptide" evidence="2">
    <location>
        <begin position="1"/>
        <end position="19"/>
    </location>
</feature>
<dbReference type="PROSITE" id="PS51257">
    <property type="entry name" value="PROKAR_LIPOPROTEIN"/>
    <property type="match status" value="1"/>
</dbReference>
<dbReference type="RefSeq" id="WP_106457588.1">
    <property type="nucleotide sequence ID" value="NZ_PXOH01000015.1"/>
</dbReference>
<gene>
    <name evidence="3" type="ORF">C7H19_14450</name>
</gene>
<evidence type="ECO:0000256" key="1">
    <source>
        <dbReference type="ARBA" id="ARBA00009820"/>
    </source>
</evidence>
<dbReference type="PANTHER" id="PTHR36842">
    <property type="entry name" value="PROTEIN TOLB HOMOLOG"/>
    <property type="match status" value="1"/>
</dbReference>
<dbReference type="SUPFAM" id="SSF82171">
    <property type="entry name" value="DPP6 N-terminal domain-like"/>
    <property type="match status" value="1"/>
</dbReference>
<dbReference type="InterPro" id="IPR011659">
    <property type="entry name" value="WD40"/>
</dbReference>
<keyword evidence="2" id="KW-0732">Signal</keyword>
<reference evidence="3 4" key="1">
    <citation type="submission" date="2018-03" db="EMBL/GenBank/DDBJ databases">
        <title>The ancient ancestry and fast evolution of plastids.</title>
        <authorList>
            <person name="Moore K.R."/>
            <person name="Magnabosco C."/>
            <person name="Momper L."/>
            <person name="Gold D.A."/>
            <person name="Bosak T."/>
            <person name="Fournier G.P."/>
        </authorList>
    </citation>
    <scope>NUCLEOTIDE SEQUENCE [LARGE SCALE GENOMIC DNA]</scope>
    <source>
        <strain evidence="3 4">CCALA 016</strain>
    </source>
</reference>
<evidence type="ECO:0000256" key="2">
    <source>
        <dbReference type="SAM" id="SignalP"/>
    </source>
</evidence>
<sequence length="159" mass="17846">MRRALVFILTLSLSSCNNALLITPQIPVGGLNSGVSEEYPSYSSDGRYLAFASDRNGRRSIYLYDLQQRQLVSLPNLNRRDSMQDQPDLSLDGRYIAYVSTERGKTDIMIYDRLSQRSELLTANVRGSVRHPTISGDGKKVAFQTSQGGQWNIAIVERK</sequence>
<proteinExistence type="inferred from homology"/>
<comment type="caution">
    <text evidence="3">The sequence shown here is derived from an EMBL/GenBank/DDBJ whole genome shotgun (WGS) entry which is preliminary data.</text>
</comment>
<accession>A0A2T1LWJ1</accession>
<dbReference type="PANTHER" id="PTHR36842:SF2">
    <property type="entry name" value="SLR0505 PROTEIN"/>
    <property type="match status" value="1"/>
</dbReference>
<dbReference type="AlphaFoldDB" id="A0A2T1LWJ1"/>
<dbReference type="Gene3D" id="2.120.10.30">
    <property type="entry name" value="TolB, C-terminal domain"/>
    <property type="match status" value="1"/>
</dbReference>
<reference evidence="3 4" key="2">
    <citation type="submission" date="2018-03" db="EMBL/GenBank/DDBJ databases">
        <authorList>
            <person name="Keele B.F."/>
        </authorList>
    </citation>
    <scope>NUCLEOTIDE SEQUENCE [LARGE SCALE GENOMIC DNA]</scope>
    <source>
        <strain evidence="3 4">CCALA 016</strain>
    </source>
</reference>
<dbReference type="Proteomes" id="UP000239001">
    <property type="component" value="Unassembled WGS sequence"/>
</dbReference>
<dbReference type="EMBL" id="PXOH01000015">
    <property type="protein sequence ID" value="PSF36193.1"/>
    <property type="molecule type" value="Genomic_DNA"/>
</dbReference>
<dbReference type="OrthoDB" id="425005at2"/>
<feature type="chain" id="PRO_5015692646" evidence="2">
    <location>
        <begin position="20"/>
        <end position="159"/>
    </location>
</feature>
<comment type="similarity">
    <text evidence="1">Belongs to the TolB family.</text>
</comment>
<dbReference type="Pfam" id="PF07676">
    <property type="entry name" value="PD40"/>
    <property type="match status" value="3"/>
</dbReference>